<keyword evidence="4 7" id="KW-0812">Transmembrane</keyword>
<reference evidence="9" key="1">
    <citation type="submission" date="2021-03" db="EMBL/GenBank/DDBJ databases">
        <title>Leucobacter chromiisoli sp. nov., isolated from chromium-containing soil of chemical plant.</title>
        <authorList>
            <person name="Xu Z."/>
        </authorList>
    </citation>
    <scope>NUCLEOTIDE SEQUENCE</scope>
    <source>
        <strain evidence="9">K 70/01</strain>
    </source>
</reference>
<accession>A0A939TVD0</accession>
<dbReference type="InterPro" id="IPR045324">
    <property type="entry name" value="Small_multidrug_res"/>
</dbReference>
<evidence type="ECO:0000256" key="6">
    <source>
        <dbReference type="ARBA" id="ARBA00023136"/>
    </source>
</evidence>
<keyword evidence="6 8" id="KW-0472">Membrane</keyword>
<evidence type="ECO:0000256" key="5">
    <source>
        <dbReference type="ARBA" id="ARBA00022989"/>
    </source>
</evidence>
<evidence type="ECO:0000256" key="1">
    <source>
        <dbReference type="ARBA" id="ARBA00004651"/>
    </source>
</evidence>
<proteinExistence type="inferred from homology"/>
<keyword evidence="5 8" id="KW-1133">Transmembrane helix</keyword>
<keyword evidence="10" id="KW-1185">Reference proteome</keyword>
<organism evidence="9 10">
    <name type="scientific">Leucobacter tardus</name>
    <dbReference type="NCBI Taxonomy" id="501483"/>
    <lineage>
        <taxon>Bacteria</taxon>
        <taxon>Bacillati</taxon>
        <taxon>Actinomycetota</taxon>
        <taxon>Actinomycetes</taxon>
        <taxon>Micrococcales</taxon>
        <taxon>Microbacteriaceae</taxon>
        <taxon>Leucobacter</taxon>
    </lineage>
</organism>
<gene>
    <name evidence="9" type="ORF">J4H85_11780</name>
</gene>
<evidence type="ECO:0000256" key="7">
    <source>
        <dbReference type="RuleBase" id="RU003942"/>
    </source>
</evidence>
<dbReference type="SUPFAM" id="SSF103481">
    <property type="entry name" value="Multidrug resistance efflux transporter EmrE"/>
    <property type="match status" value="1"/>
</dbReference>
<dbReference type="InterPro" id="IPR000390">
    <property type="entry name" value="Small_drug/metabolite_transptr"/>
</dbReference>
<evidence type="ECO:0000256" key="2">
    <source>
        <dbReference type="ARBA" id="ARBA00022448"/>
    </source>
</evidence>
<evidence type="ECO:0000313" key="9">
    <source>
        <dbReference type="EMBL" id="MBO2990675.1"/>
    </source>
</evidence>
<keyword evidence="2" id="KW-0813">Transport</keyword>
<evidence type="ECO:0000313" key="10">
    <source>
        <dbReference type="Proteomes" id="UP000668403"/>
    </source>
</evidence>
<protein>
    <submittedName>
        <fullName evidence="9">QacE family quaternary ammonium compound efflux SMR transporter</fullName>
    </submittedName>
</protein>
<dbReference type="PANTHER" id="PTHR30561:SF1">
    <property type="entry name" value="MULTIDRUG TRANSPORTER EMRE"/>
    <property type="match status" value="1"/>
</dbReference>
<dbReference type="RefSeq" id="WP_208239857.1">
    <property type="nucleotide sequence ID" value="NZ_BAAAQU010000002.1"/>
</dbReference>
<dbReference type="PANTHER" id="PTHR30561">
    <property type="entry name" value="SMR FAMILY PROTON-DEPENDENT DRUG EFFLUX TRANSPORTER SUGE"/>
    <property type="match status" value="1"/>
</dbReference>
<dbReference type="Gene3D" id="1.10.3730.20">
    <property type="match status" value="1"/>
</dbReference>
<dbReference type="AlphaFoldDB" id="A0A939TVD0"/>
<dbReference type="EMBL" id="JAGFBF010000005">
    <property type="protein sequence ID" value="MBO2990675.1"/>
    <property type="molecule type" value="Genomic_DNA"/>
</dbReference>
<dbReference type="GO" id="GO:0005886">
    <property type="term" value="C:plasma membrane"/>
    <property type="evidence" value="ECO:0007669"/>
    <property type="project" value="UniProtKB-SubCell"/>
</dbReference>
<sequence length="105" mass="10950">MAWVFLLSAIVSEVGATLALRMAVEKPRWYPAVAVGYIAAFVLLSLTLAEGMALGVAYGIWVAAGVALTACLSRFFFKEPLTLLMAAGIALVIGGVLLIELGAAH</sequence>
<evidence type="ECO:0000256" key="8">
    <source>
        <dbReference type="SAM" id="Phobius"/>
    </source>
</evidence>
<keyword evidence="3" id="KW-1003">Cell membrane</keyword>
<evidence type="ECO:0000256" key="3">
    <source>
        <dbReference type="ARBA" id="ARBA00022475"/>
    </source>
</evidence>
<dbReference type="InterPro" id="IPR037185">
    <property type="entry name" value="EmrE-like"/>
</dbReference>
<comment type="caution">
    <text evidence="9">The sequence shown here is derived from an EMBL/GenBank/DDBJ whole genome shotgun (WGS) entry which is preliminary data.</text>
</comment>
<comment type="subcellular location">
    <subcellularLocation>
        <location evidence="1 7">Cell membrane</location>
        <topology evidence="1 7">Multi-pass membrane protein</topology>
    </subcellularLocation>
</comment>
<dbReference type="GO" id="GO:0022857">
    <property type="term" value="F:transmembrane transporter activity"/>
    <property type="evidence" value="ECO:0007669"/>
    <property type="project" value="InterPro"/>
</dbReference>
<dbReference type="Pfam" id="PF00893">
    <property type="entry name" value="Multi_Drug_Res"/>
    <property type="match status" value="1"/>
</dbReference>
<feature type="transmembrane region" description="Helical" evidence="8">
    <location>
        <begin position="29"/>
        <end position="49"/>
    </location>
</feature>
<name>A0A939TVD0_9MICO</name>
<dbReference type="Proteomes" id="UP000668403">
    <property type="component" value="Unassembled WGS sequence"/>
</dbReference>
<feature type="transmembrane region" description="Helical" evidence="8">
    <location>
        <begin position="56"/>
        <end position="77"/>
    </location>
</feature>
<evidence type="ECO:0000256" key="4">
    <source>
        <dbReference type="ARBA" id="ARBA00022692"/>
    </source>
</evidence>
<comment type="similarity">
    <text evidence="7">Belongs to the drug/metabolite transporter (DMT) superfamily. Small multidrug resistance (SMR) (TC 2.A.7.1) family.</text>
</comment>
<feature type="transmembrane region" description="Helical" evidence="8">
    <location>
        <begin position="83"/>
        <end position="103"/>
    </location>
</feature>